<dbReference type="GO" id="GO:0008168">
    <property type="term" value="F:methyltransferase activity"/>
    <property type="evidence" value="ECO:0007669"/>
    <property type="project" value="UniProtKB-KW"/>
</dbReference>
<reference evidence="4 5" key="1">
    <citation type="submission" date="2016-02" db="EMBL/GenBank/DDBJ databases">
        <title>Genome analysis of coral dinoflagellate symbionts highlights evolutionary adaptations to a symbiotic lifestyle.</title>
        <authorList>
            <person name="Aranda M."/>
            <person name="Li Y."/>
            <person name="Liew Y.J."/>
            <person name="Baumgarten S."/>
            <person name="Simakov O."/>
            <person name="Wilson M."/>
            <person name="Piel J."/>
            <person name="Ashoor H."/>
            <person name="Bougouffa S."/>
            <person name="Bajic V.B."/>
            <person name="Ryu T."/>
            <person name="Ravasi T."/>
            <person name="Bayer T."/>
            <person name="Micklem G."/>
            <person name="Kim H."/>
            <person name="Bhak J."/>
            <person name="Lajeunesse T.C."/>
            <person name="Voolstra C.R."/>
        </authorList>
    </citation>
    <scope>NUCLEOTIDE SEQUENCE [LARGE SCALE GENOMIC DNA]</scope>
    <source>
        <strain evidence="4 5">CCMP2467</strain>
    </source>
</reference>
<evidence type="ECO:0000313" key="5">
    <source>
        <dbReference type="Proteomes" id="UP000186817"/>
    </source>
</evidence>
<evidence type="ECO:0000256" key="3">
    <source>
        <dbReference type="SAM" id="MobiDB-lite"/>
    </source>
</evidence>
<dbReference type="SUPFAM" id="SSF53335">
    <property type="entry name" value="S-adenosyl-L-methionine-dependent methyltransferases"/>
    <property type="match status" value="1"/>
</dbReference>
<dbReference type="InterPro" id="IPR001525">
    <property type="entry name" value="C5_MeTfrase"/>
</dbReference>
<evidence type="ECO:0000256" key="1">
    <source>
        <dbReference type="ARBA" id="ARBA00022603"/>
    </source>
</evidence>
<dbReference type="InterPro" id="IPR029063">
    <property type="entry name" value="SAM-dependent_MTases_sf"/>
</dbReference>
<sequence length="572" mass="62159">MGLLTAEGMAKFFSRRPPHDPSDPETRVSEPHVDMPDAVMMSSEASSSSTVRPNASDVSAPHAFDHAMLDCAARDDIPPQQTDAQETPETLDTLDAVTHISEPHEANPDVMLHSSGTVAPATSDVSAAQTLDLGLVGPRDDAVMSAAVTVSSEASSTAPDASDAVAPQAPEVLDPWLVDRQGRLEVLRGTLFTWPEDMLRSVASLASTPSAEYAEYLETILNSMSVSTSFSGVDSPSTALAMMGAAALTLQGREVTKDSVPKVCNKFGIEWLPQSQQELRRHPYGPNCIFSDINGFWLPTLADKLDTISRERRVMTILKDLVESSVCTGRVAYCEKCSRNCKVSEADLHIGGTPCVDFSSRGQQDQLGGRTTTSLLAFVAMRREVQEPYFVQENVPSFPDEFLSSMLSDLYELQSCVIDPECTFGWPVSRRRKYVVGRHKTQTVPWHMRLDDFIRAISCGAKVAADGTLPLWDIFFVASGDELRSELLWARYGEKAFIMQGFPVYPMLSHGVAMTSFSLDEVQVDAGKSVRKGGVTVVVGCEATIGAVRYDVAELGIAEVLLNFSPAEFGRA</sequence>
<keyword evidence="2" id="KW-0808">Transferase</keyword>
<dbReference type="AlphaFoldDB" id="A0A1Q9C4M8"/>
<evidence type="ECO:0000256" key="2">
    <source>
        <dbReference type="ARBA" id="ARBA00022679"/>
    </source>
</evidence>
<feature type="region of interest" description="Disordered" evidence="3">
    <location>
        <begin position="1"/>
        <end position="57"/>
    </location>
</feature>
<organism evidence="4 5">
    <name type="scientific">Symbiodinium microadriaticum</name>
    <name type="common">Dinoflagellate</name>
    <name type="synonym">Zooxanthella microadriatica</name>
    <dbReference type="NCBI Taxonomy" id="2951"/>
    <lineage>
        <taxon>Eukaryota</taxon>
        <taxon>Sar</taxon>
        <taxon>Alveolata</taxon>
        <taxon>Dinophyceae</taxon>
        <taxon>Suessiales</taxon>
        <taxon>Symbiodiniaceae</taxon>
        <taxon>Symbiodinium</taxon>
    </lineage>
</organism>
<dbReference type="GO" id="GO:0032259">
    <property type="term" value="P:methylation"/>
    <property type="evidence" value="ECO:0007669"/>
    <property type="project" value="UniProtKB-KW"/>
</dbReference>
<dbReference type="Gene3D" id="3.40.50.150">
    <property type="entry name" value="Vaccinia Virus protein VP39"/>
    <property type="match status" value="1"/>
</dbReference>
<name>A0A1Q9C4M8_SYMMI</name>
<keyword evidence="5" id="KW-1185">Reference proteome</keyword>
<evidence type="ECO:0000313" key="4">
    <source>
        <dbReference type="EMBL" id="OLP77870.1"/>
    </source>
</evidence>
<dbReference type="Pfam" id="PF00145">
    <property type="entry name" value="DNA_methylase"/>
    <property type="match status" value="1"/>
</dbReference>
<feature type="compositionally biased region" description="Basic and acidic residues" evidence="3">
    <location>
        <begin position="17"/>
        <end position="35"/>
    </location>
</feature>
<keyword evidence="1" id="KW-0489">Methyltransferase</keyword>
<comment type="caution">
    <text evidence="4">The sequence shown here is derived from an EMBL/GenBank/DDBJ whole genome shotgun (WGS) entry which is preliminary data.</text>
</comment>
<gene>
    <name evidence="4" type="ORF">AK812_SmicGene42027</name>
</gene>
<protein>
    <submittedName>
        <fullName evidence="4">Uncharacterized protein</fullName>
    </submittedName>
</protein>
<accession>A0A1Q9C4M8</accession>
<proteinExistence type="predicted"/>
<dbReference type="OrthoDB" id="425290at2759"/>
<dbReference type="EMBL" id="LSRX01001697">
    <property type="protein sequence ID" value="OLP77870.1"/>
    <property type="molecule type" value="Genomic_DNA"/>
</dbReference>
<dbReference type="Proteomes" id="UP000186817">
    <property type="component" value="Unassembled WGS sequence"/>
</dbReference>